<protein>
    <submittedName>
        <fullName evidence="1">Uncharacterized protein</fullName>
    </submittedName>
</protein>
<evidence type="ECO:0000313" key="2">
    <source>
        <dbReference type="Proteomes" id="UP000033647"/>
    </source>
</evidence>
<keyword evidence="2" id="KW-1185">Reference proteome</keyword>
<dbReference type="OrthoDB" id="3650975at2759"/>
<name>A0A0F4G8I5_9PEZI</name>
<proteinExistence type="predicted"/>
<sequence>MAPPMENLPLPIELKEEIYSYLLQPDTERDIAQESVYGKPFFRFDTAIMRVNKRIGADASRYFGTINSFVLISSGSRELKRQLEDLGACIYAAQKVAYVPCVAYTIELSDTEIMWWTASGYMAERMSILILERDMSKLWTILRGGTFHMPSDCVHIHDSV</sequence>
<organism evidence="1 2">
    <name type="scientific">Zymoseptoria brevis</name>
    <dbReference type="NCBI Taxonomy" id="1047168"/>
    <lineage>
        <taxon>Eukaryota</taxon>
        <taxon>Fungi</taxon>
        <taxon>Dikarya</taxon>
        <taxon>Ascomycota</taxon>
        <taxon>Pezizomycotina</taxon>
        <taxon>Dothideomycetes</taxon>
        <taxon>Dothideomycetidae</taxon>
        <taxon>Mycosphaerellales</taxon>
        <taxon>Mycosphaerellaceae</taxon>
        <taxon>Zymoseptoria</taxon>
    </lineage>
</organism>
<dbReference type="EMBL" id="LAFY01005796">
    <property type="protein sequence ID" value="KJX92540.1"/>
    <property type="molecule type" value="Genomic_DNA"/>
</dbReference>
<reference evidence="1 2" key="1">
    <citation type="submission" date="2015-03" db="EMBL/GenBank/DDBJ databases">
        <title>RNA-seq based gene annotation and comparative genomics of four Zymoseptoria species reveal species-specific pathogenicity related genes and transposable element activity.</title>
        <authorList>
            <person name="Grandaubert J."/>
            <person name="Bhattacharyya A."/>
            <person name="Stukenbrock E.H."/>
        </authorList>
    </citation>
    <scope>NUCLEOTIDE SEQUENCE [LARGE SCALE GENOMIC DNA]</scope>
    <source>
        <strain evidence="1 2">Zb18110</strain>
    </source>
</reference>
<gene>
    <name evidence="1" type="ORF">TI39_contig5841g00009</name>
</gene>
<comment type="caution">
    <text evidence="1">The sequence shown here is derived from an EMBL/GenBank/DDBJ whole genome shotgun (WGS) entry which is preliminary data.</text>
</comment>
<dbReference type="Proteomes" id="UP000033647">
    <property type="component" value="Unassembled WGS sequence"/>
</dbReference>
<evidence type="ECO:0000313" key="1">
    <source>
        <dbReference type="EMBL" id="KJX92540.1"/>
    </source>
</evidence>
<dbReference type="AlphaFoldDB" id="A0A0F4G8I5"/>
<accession>A0A0F4G8I5</accession>